<protein>
    <submittedName>
        <fullName evidence="2">Uncharacterized protein</fullName>
    </submittedName>
</protein>
<comment type="caution">
    <text evidence="2">The sequence shown here is derived from an EMBL/GenBank/DDBJ whole genome shotgun (WGS) entry which is preliminary data.</text>
</comment>
<proteinExistence type="predicted"/>
<evidence type="ECO:0000313" key="3">
    <source>
        <dbReference type="Proteomes" id="UP000023152"/>
    </source>
</evidence>
<evidence type="ECO:0000256" key="1">
    <source>
        <dbReference type="SAM" id="Coils"/>
    </source>
</evidence>
<name>X6NFC1_RETFI</name>
<organism evidence="2 3">
    <name type="scientific">Reticulomyxa filosa</name>
    <dbReference type="NCBI Taxonomy" id="46433"/>
    <lineage>
        <taxon>Eukaryota</taxon>
        <taxon>Sar</taxon>
        <taxon>Rhizaria</taxon>
        <taxon>Retaria</taxon>
        <taxon>Foraminifera</taxon>
        <taxon>Monothalamids</taxon>
        <taxon>Reticulomyxidae</taxon>
        <taxon>Reticulomyxa</taxon>
    </lineage>
</organism>
<keyword evidence="3" id="KW-1185">Reference proteome</keyword>
<feature type="coiled-coil region" evidence="1">
    <location>
        <begin position="7"/>
        <end position="53"/>
    </location>
</feature>
<evidence type="ECO:0000313" key="2">
    <source>
        <dbReference type="EMBL" id="ETO24424.1"/>
    </source>
</evidence>
<reference evidence="2 3" key="1">
    <citation type="journal article" date="2013" name="Curr. Biol.">
        <title>The Genome of the Foraminiferan Reticulomyxa filosa.</title>
        <authorList>
            <person name="Glockner G."/>
            <person name="Hulsmann N."/>
            <person name="Schleicher M."/>
            <person name="Noegel A.A."/>
            <person name="Eichinger L."/>
            <person name="Gallinger C."/>
            <person name="Pawlowski J."/>
            <person name="Sierra R."/>
            <person name="Euteneuer U."/>
            <person name="Pillet L."/>
            <person name="Moustafa A."/>
            <person name="Platzer M."/>
            <person name="Groth M."/>
            <person name="Szafranski K."/>
            <person name="Schliwa M."/>
        </authorList>
    </citation>
    <scope>NUCLEOTIDE SEQUENCE [LARGE SCALE GENOMIC DNA]</scope>
</reference>
<dbReference type="AlphaFoldDB" id="X6NFC1"/>
<sequence length="135" mass="16512">MLNENNERSLKDQINHLKDELTKQKQEIVDAQNKTLEEAKAAYRNEINQVGENIKESHVMEKQELMKRHEEILQSITKDFNEKSAFERKQWKTQQEFLESQMHIFYEQFNNELQAIQKYRYKQVRYLVFMFSTFD</sequence>
<accession>X6NFC1</accession>
<dbReference type="EMBL" id="ASPP01009226">
    <property type="protein sequence ID" value="ETO24424.1"/>
    <property type="molecule type" value="Genomic_DNA"/>
</dbReference>
<gene>
    <name evidence="2" type="ORF">RFI_12730</name>
</gene>
<keyword evidence="1" id="KW-0175">Coiled coil</keyword>
<dbReference type="Proteomes" id="UP000023152">
    <property type="component" value="Unassembled WGS sequence"/>
</dbReference>